<evidence type="ECO:0000256" key="2">
    <source>
        <dbReference type="SAM" id="SignalP"/>
    </source>
</evidence>
<comment type="caution">
    <text evidence="3">The sequence shown here is derived from an EMBL/GenBank/DDBJ whole genome shotgun (WGS) entry which is preliminary data.</text>
</comment>
<protein>
    <submittedName>
        <fullName evidence="3">Uncharacterized protein</fullName>
    </submittedName>
</protein>
<organism evidence="3 4">
    <name type="scientific">Elsinoe australis</name>
    <dbReference type="NCBI Taxonomy" id="40998"/>
    <lineage>
        <taxon>Eukaryota</taxon>
        <taxon>Fungi</taxon>
        <taxon>Dikarya</taxon>
        <taxon>Ascomycota</taxon>
        <taxon>Pezizomycotina</taxon>
        <taxon>Dothideomycetes</taxon>
        <taxon>Dothideomycetidae</taxon>
        <taxon>Myriangiales</taxon>
        <taxon>Elsinoaceae</taxon>
        <taxon>Elsinoe</taxon>
    </lineage>
</organism>
<reference evidence="3 4" key="1">
    <citation type="submission" date="2018-02" db="EMBL/GenBank/DDBJ databases">
        <title>Draft genome sequences of Elsinoe sp., causing black scab on jojoba.</title>
        <authorList>
            <person name="Stodart B."/>
            <person name="Jeffress S."/>
            <person name="Ash G."/>
            <person name="Arun Chinnappa K."/>
        </authorList>
    </citation>
    <scope>NUCLEOTIDE SEQUENCE [LARGE SCALE GENOMIC DNA]</scope>
    <source>
        <strain evidence="3 4">Hillstone_2</strain>
    </source>
</reference>
<dbReference type="EMBL" id="PTQR01000123">
    <property type="protein sequence ID" value="TKX18981.1"/>
    <property type="molecule type" value="Genomic_DNA"/>
</dbReference>
<feature type="chain" id="PRO_5020478766" evidence="2">
    <location>
        <begin position="19"/>
        <end position="665"/>
    </location>
</feature>
<name>A0A4U7AR96_9PEZI</name>
<accession>A0A4U7AR96</accession>
<dbReference type="Proteomes" id="UP000308133">
    <property type="component" value="Unassembled WGS sequence"/>
</dbReference>
<feature type="signal peptide" evidence="2">
    <location>
        <begin position="1"/>
        <end position="18"/>
    </location>
</feature>
<sequence>MRYSQSIALAGLATLAAAAPAPAPQDIEFDLVYALPNPTSSVALGATAQVVTYDPTSVIQEAIPQITQDPHADGQGSTLRRRAACQQQPAGAKSAPKVADDPTSFKASTDFASAALNAATPSGYTQTFKNLTASNNAYGYMGYSTLDSYDVQTCASRCSKINGCMSFNIYFERDPSLEPADACPNPSSVTMIKCVYWGGPVTTDNANNYGQWRNKFQVVIAGSNGYQNNSIVTPPGYASPVFLNNAAINAPYDSFGFDSYMGVALFNSGPFDIKLCADACSLKSQYNLAHPATDGTPVTTCQFFNTYILYINQSSNVQGQYCAMYSESWPQKYAVNTGQTRGYDKFLIQNSYAVSNQTNPGAACKDCAVRQMSKDISWNSLQPYCTSLLGYDKPTTSKVETSSITATVTATATGSTSYVPGSPVLKRAEATSTTIISQPLLWPTAILANATATQSLSKRAASSTPDVLTKYPLPVQSSACSLQATPLTTTVTTTLTASTLTTTTTVVSLATPTGFRLKAVSPPAASGLYVKYAGSGPGLDAYGLNGAQADGWVFHFDNSTKYSVVSNSNARIAVVGRDDLYAGTAFQSRDAGGDDVEVGVCKRDAAGGFTCQGTTSRLSVWVACKVWQGNQLLFIFNPDFDGAVEAVCGSADGGYVVSLQVEDVY</sequence>
<keyword evidence="2" id="KW-0732">Signal</keyword>
<dbReference type="PANTHER" id="PTHR36578">
    <property type="entry name" value="CHROMOSOME 15, WHOLE GENOME SHOTGUN SEQUENCE"/>
    <property type="match status" value="1"/>
</dbReference>
<evidence type="ECO:0000313" key="3">
    <source>
        <dbReference type="EMBL" id="TKX18981.1"/>
    </source>
</evidence>
<feature type="region of interest" description="Disordered" evidence="1">
    <location>
        <begin position="68"/>
        <end position="101"/>
    </location>
</feature>
<dbReference type="AlphaFoldDB" id="A0A4U7AR96"/>
<evidence type="ECO:0000313" key="4">
    <source>
        <dbReference type="Proteomes" id="UP000308133"/>
    </source>
</evidence>
<proteinExistence type="predicted"/>
<evidence type="ECO:0000256" key="1">
    <source>
        <dbReference type="SAM" id="MobiDB-lite"/>
    </source>
</evidence>
<gene>
    <name evidence="3" type="ORF">C1H76_8870</name>
</gene>
<dbReference type="PANTHER" id="PTHR36578:SF2">
    <property type="entry name" value="PA14 DOMAIN-CONTAINING PROTEIN"/>
    <property type="match status" value="1"/>
</dbReference>